<dbReference type="Pfam" id="PF02757">
    <property type="entry name" value="YLP"/>
    <property type="match status" value="13"/>
</dbReference>
<dbReference type="Pfam" id="PF02756">
    <property type="entry name" value="GYR"/>
    <property type="match status" value="14"/>
</dbReference>
<dbReference type="EMBL" id="CM000159">
    <property type="protein sequence ID" value="EDW93466.2"/>
    <property type="molecule type" value="Genomic_DNA"/>
</dbReference>
<dbReference type="InterPro" id="IPR004011">
    <property type="entry name" value="Gyr_motif"/>
</dbReference>
<sequence length="808" mass="90912">MKLFLACIFIAAATAAVIPVEQARHRRDVSEIVNEYIPPAEEVGAELAQDPAALGDDGYRYKTVRRLKLRHRRDVSEIANEYLPPTEDAATEAPIEEAPVEEASQDSAVLAADGYQYKTVRRLKLRHRRDVSEIANEYLPPTEEVVADAPVEEVPDEEASQDSAVLAADGYQYKTVRRLKLRHRRDVSEIANEYLPPTEEVVADAPVEEAPVEEAPVEEASQDSAVLAADGYQYKTVRRLKYRQRRDVSEIANEYLPPTEEVVADAPVEEAPVEEASQDSAVLAADGYQYKTVRRLKLRHRRDVSEIANEYLPPTEDAATEAPIEEAPVEEASQDSAVLAADGYQYKTVRRLKYRQRRDVSEIANEYLPPTEEVVADAPVEEAPVEEAPVEEASQDSAVLAADGYQYKTVRRLKYRQRRDVSEIANEYLPPTEEVVADAPVEEVPVEEASQDSAVLAADGYQYKTVRRLKLRHRRDVSEIANEYLPPTEDVADAPVEEVPLEEASQDSAVLAADGYQYKTVRRLKLRHRRDVSEIANEYLPPTEEVVADAPVEEVPVEEASQDSAVLAADGYQYKTVRRLKYRQRRDVSEIANEYLPPTEDAATEAPIEEAPVEEASQDSAVLAADGYQYKTVRRLKYRQRRDVSEIANEYLPPTEEVVADAPVEEVPVEEASQDSAVLAADGYQYKTVRRLKYRQRRDVSEIANEYLPPSEEVVTETPLEVAPVEEASQDSAVLAADGYQYKTVRRLKYRQRRDVSEIASDYLPPVEETVVADAPVEEVSQDSAVLGDEGYRYKTVRRLKLRHRRAL</sequence>
<evidence type="ECO:0000256" key="1">
    <source>
        <dbReference type="SAM" id="SignalP"/>
    </source>
</evidence>
<organism evidence="2 3">
    <name type="scientific">Drosophila yakuba</name>
    <name type="common">Fruit fly</name>
    <dbReference type="NCBI Taxonomy" id="7245"/>
    <lineage>
        <taxon>Eukaryota</taxon>
        <taxon>Metazoa</taxon>
        <taxon>Ecdysozoa</taxon>
        <taxon>Arthropoda</taxon>
        <taxon>Hexapoda</taxon>
        <taxon>Insecta</taxon>
        <taxon>Pterygota</taxon>
        <taxon>Neoptera</taxon>
        <taxon>Endopterygota</taxon>
        <taxon>Diptera</taxon>
        <taxon>Brachycera</taxon>
        <taxon>Muscomorpha</taxon>
        <taxon>Ephydroidea</taxon>
        <taxon>Drosophilidae</taxon>
        <taxon>Drosophila</taxon>
        <taxon>Sophophora</taxon>
    </lineage>
</organism>
<evidence type="ECO:0000313" key="2">
    <source>
        <dbReference type="EMBL" id="EDW93466.2"/>
    </source>
</evidence>
<feature type="signal peptide" evidence="1">
    <location>
        <begin position="1"/>
        <end position="15"/>
    </location>
</feature>
<dbReference type="SMART" id="SM00713">
    <property type="entry name" value="GYR"/>
    <property type="match status" value="14"/>
</dbReference>
<keyword evidence="1" id="KW-0732">Signal</keyword>
<dbReference type="AlphaFoldDB" id="B4PIC4"/>
<dbReference type="GO" id="GO:0005509">
    <property type="term" value="F:calcium ion binding"/>
    <property type="evidence" value="ECO:0007669"/>
    <property type="project" value="InterPro"/>
</dbReference>
<reference evidence="2 3" key="2">
    <citation type="journal article" date="2007" name="PLoS Biol.">
        <title>Principles of genome evolution in the Drosophila melanogaster species group.</title>
        <authorList>
            <person name="Ranz J.M."/>
            <person name="Maurin D."/>
            <person name="Chan Y.S."/>
            <person name="von Grotthuss M."/>
            <person name="Hillier L.W."/>
            <person name="Roote J."/>
            <person name="Ashburner M."/>
            <person name="Bergman C.M."/>
        </authorList>
    </citation>
    <scope>NUCLEOTIDE SEQUENCE [LARGE SCALE GENOMIC DNA]</scope>
    <source>
        <strain evidence="3">Tai18E2 / Tucson 14021-0261.01</strain>
    </source>
</reference>
<feature type="chain" id="PRO_5012587501" evidence="1">
    <location>
        <begin position="16"/>
        <end position="808"/>
    </location>
</feature>
<keyword evidence="3" id="KW-1185">Reference proteome</keyword>
<dbReference type="HOGENOM" id="CLU_010954_0_0_1"/>
<reference evidence="2 3" key="1">
    <citation type="journal article" date="2007" name="Nature">
        <title>Evolution of genes and genomes on the Drosophila phylogeny.</title>
        <authorList>
            <consortium name="Drosophila 12 Genomes Consortium"/>
            <person name="Clark A.G."/>
            <person name="Eisen M.B."/>
            <person name="Smith D.R."/>
            <person name="Bergman C.M."/>
            <person name="Oliver B."/>
            <person name="Markow T.A."/>
            <person name="Kaufman T.C."/>
            <person name="Kellis M."/>
            <person name="Gelbart W."/>
            <person name="Iyer V.N."/>
            <person name="Pollard D.A."/>
            <person name="Sackton T.B."/>
            <person name="Larracuente A.M."/>
            <person name="Singh N.D."/>
            <person name="Abad J.P."/>
            <person name="Abt D.N."/>
            <person name="Adryan B."/>
            <person name="Aguade M."/>
            <person name="Akashi H."/>
            <person name="Anderson W.W."/>
            <person name="Aquadro C.F."/>
            <person name="Ardell D.H."/>
            <person name="Arguello R."/>
            <person name="Artieri C.G."/>
            <person name="Barbash D.A."/>
            <person name="Barker D."/>
            <person name="Barsanti P."/>
            <person name="Batterham P."/>
            <person name="Batzoglou S."/>
            <person name="Begun D."/>
            <person name="Bhutkar A."/>
            <person name="Blanco E."/>
            <person name="Bosak S.A."/>
            <person name="Bradley R.K."/>
            <person name="Brand A.D."/>
            <person name="Brent M.R."/>
            <person name="Brooks A.N."/>
            <person name="Brown R.H."/>
            <person name="Butlin R.K."/>
            <person name="Caggese C."/>
            <person name="Calvi B.R."/>
            <person name="Bernardo de Carvalho A."/>
            <person name="Caspi A."/>
            <person name="Castrezana S."/>
            <person name="Celniker S.E."/>
            <person name="Chang J.L."/>
            <person name="Chapple C."/>
            <person name="Chatterji S."/>
            <person name="Chinwalla A."/>
            <person name="Civetta A."/>
            <person name="Clifton S.W."/>
            <person name="Comeron J.M."/>
            <person name="Costello J.C."/>
            <person name="Coyne J.A."/>
            <person name="Daub J."/>
            <person name="David R.G."/>
            <person name="Delcher A.L."/>
            <person name="Delehaunty K."/>
            <person name="Do C.B."/>
            <person name="Ebling H."/>
            <person name="Edwards K."/>
            <person name="Eickbush T."/>
            <person name="Evans J.D."/>
            <person name="Filipski A."/>
            <person name="Findeiss S."/>
            <person name="Freyhult E."/>
            <person name="Fulton L."/>
            <person name="Fulton R."/>
            <person name="Garcia A.C."/>
            <person name="Gardiner A."/>
            <person name="Garfield D.A."/>
            <person name="Garvin B.E."/>
            <person name="Gibson G."/>
            <person name="Gilbert D."/>
            <person name="Gnerre S."/>
            <person name="Godfrey J."/>
            <person name="Good R."/>
            <person name="Gotea V."/>
            <person name="Gravely B."/>
            <person name="Greenberg A.J."/>
            <person name="Griffiths-Jones S."/>
            <person name="Gross S."/>
            <person name="Guigo R."/>
            <person name="Gustafson E.A."/>
            <person name="Haerty W."/>
            <person name="Hahn M.W."/>
            <person name="Halligan D.L."/>
            <person name="Halpern A.L."/>
            <person name="Halter G.M."/>
            <person name="Han M.V."/>
            <person name="Heger A."/>
            <person name="Hillier L."/>
            <person name="Hinrichs A.S."/>
            <person name="Holmes I."/>
            <person name="Hoskins R.A."/>
            <person name="Hubisz M.J."/>
            <person name="Hultmark D."/>
            <person name="Huntley M.A."/>
            <person name="Jaffe D.B."/>
            <person name="Jagadeeshan S."/>
            <person name="Jeck W.R."/>
            <person name="Johnson J."/>
            <person name="Jones C.D."/>
            <person name="Jordan W.C."/>
            <person name="Karpen G.H."/>
            <person name="Kataoka E."/>
            <person name="Keightley P.D."/>
            <person name="Kheradpour P."/>
            <person name="Kirkness E.F."/>
            <person name="Koerich L.B."/>
            <person name="Kristiansen K."/>
            <person name="Kudrna D."/>
            <person name="Kulathinal R.J."/>
            <person name="Kumar S."/>
            <person name="Kwok R."/>
            <person name="Lander E."/>
            <person name="Langley C.H."/>
            <person name="Lapoint R."/>
            <person name="Lazzaro B.P."/>
            <person name="Lee S.J."/>
            <person name="Levesque L."/>
            <person name="Li R."/>
            <person name="Lin C.F."/>
            <person name="Lin M.F."/>
            <person name="Lindblad-Toh K."/>
            <person name="Llopart A."/>
            <person name="Long M."/>
            <person name="Low L."/>
            <person name="Lozovsky E."/>
            <person name="Lu J."/>
            <person name="Luo M."/>
            <person name="Machado C.A."/>
            <person name="Makalowski W."/>
            <person name="Marzo M."/>
            <person name="Matsuda M."/>
            <person name="Matzkin L."/>
            <person name="McAllister B."/>
            <person name="McBride C.S."/>
            <person name="McKernan B."/>
            <person name="McKernan K."/>
            <person name="Mendez-Lago M."/>
            <person name="Minx P."/>
            <person name="Mollenhauer M.U."/>
            <person name="Montooth K."/>
            <person name="Mount S.M."/>
            <person name="Mu X."/>
            <person name="Myers E."/>
            <person name="Negre B."/>
            <person name="Newfeld S."/>
            <person name="Nielsen R."/>
            <person name="Noor M.A."/>
            <person name="O'Grady P."/>
            <person name="Pachter L."/>
            <person name="Papaceit M."/>
            <person name="Parisi M.J."/>
            <person name="Parisi M."/>
            <person name="Parts L."/>
            <person name="Pedersen J.S."/>
            <person name="Pesole G."/>
            <person name="Phillippy A.M."/>
            <person name="Ponting C.P."/>
            <person name="Pop M."/>
            <person name="Porcelli D."/>
            <person name="Powell J.R."/>
            <person name="Prohaska S."/>
            <person name="Pruitt K."/>
            <person name="Puig M."/>
            <person name="Quesneville H."/>
            <person name="Ram K.R."/>
            <person name="Rand D."/>
            <person name="Rasmussen M.D."/>
            <person name="Reed L.K."/>
            <person name="Reenan R."/>
            <person name="Reily A."/>
            <person name="Remington K.A."/>
            <person name="Rieger T.T."/>
            <person name="Ritchie M.G."/>
            <person name="Robin C."/>
            <person name="Rogers Y.H."/>
            <person name="Rohde C."/>
            <person name="Rozas J."/>
            <person name="Rubenfield M.J."/>
            <person name="Ruiz A."/>
            <person name="Russo S."/>
            <person name="Salzberg S.L."/>
            <person name="Sanchez-Gracia A."/>
            <person name="Saranga D.J."/>
            <person name="Sato H."/>
            <person name="Schaeffer S.W."/>
            <person name="Schatz M.C."/>
            <person name="Schlenke T."/>
            <person name="Schwartz R."/>
            <person name="Segarra C."/>
            <person name="Singh R.S."/>
            <person name="Sirot L."/>
            <person name="Sirota M."/>
            <person name="Sisneros N.B."/>
            <person name="Smith C.D."/>
            <person name="Smith T.F."/>
            <person name="Spieth J."/>
            <person name="Stage D.E."/>
            <person name="Stark A."/>
            <person name="Stephan W."/>
            <person name="Strausberg R.L."/>
            <person name="Strempel S."/>
            <person name="Sturgill D."/>
            <person name="Sutton G."/>
            <person name="Sutton G.G."/>
            <person name="Tao W."/>
            <person name="Teichmann S."/>
            <person name="Tobari Y.N."/>
            <person name="Tomimura Y."/>
            <person name="Tsolas J.M."/>
            <person name="Valente V.L."/>
            <person name="Venter E."/>
            <person name="Venter J.C."/>
            <person name="Vicario S."/>
            <person name="Vieira F.G."/>
            <person name="Vilella A.J."/>
            <person name="Villasante A."/>
            <person name="Walenz B."/>
            <person name="Wang J."/>
            <person name="Wasserman M."/>
            <person name="Watts T."/>
            <person name="Wilson D."/>
            <person name="Wilson R.K."/>
            <person name="Wing R.A."/>
            <person name="Wolfner M.F."/>
            <person name="Wong A."/>
            <person name="Wong G.K."/>
            <person name="Wu C.I."/>
            <person name="Wu G."/>
            <person name="Yamamoto D."/>
            <person name="Yang H.P."/>
            <person name="Yang S.P."/>
            <person name="Yorke J.A."/>
            <person name="Yoshida K."/>
            <person name="Zdobnov E."/>
            <person name="Zhang P."/>
            <person name="Zhang Y."/>
            <person name="Zimin A.V."/>
            <person name="Baldwin J."/>
            <person name="Abdouelleil A."/>
            <person name="Abdulkadir J."/>
            <person name="Abebe A."/>
            <person name="Abera B."/>
            <person name="Abreu J."/>
            <person name="Acer S.C."/>
            <person name="Aftuck L."/>
            <person name="Alexander A."/>
            <person name="An P."/>
            <person name="Anderson E."/>
            <person name="Anderson S."/>
            <person name="Arachi H."/>
            <person name="Azer M."/>
            <person name="Bachantsang P."/>
            <person name="Barry A."/>
            <person name="Bayul T."/>
            <person name="Berlin A."/>
            <person name="Bessette D."/>
            <person name="Bloom T."/>
            <person name="Blye J."/>
            <person name="Boguslavskiy L."/>
            <person name="Bonnet C."/>
            <person name="Boukhgalter B."/>
            <person name="Bourzgui I."/>
            <person name="Brown A."/>
            <person name="Cahill P."/>
            <person name="Channer S."/>
            <person name="Cheshatsang Y."/>
            <person name="Chuda L."/>
            <person name="Citroen M."/>
            <person name="Collymore A."/>
            <person name="Cooke P."/>
            <person name="Costello M."/>
            <person name="D'Aco K."/>
            <person name="Daza R."/>
            <person name="De Haan G."/>
            <person name="DeGray S."/>
            <person name="DeMaso C."/>
            <person name="Dhargay N."/>
            <person name="Dooley K."/>
            <person name="Dooley E."/>
            <person name="Doricent M."/>
            <person name="Dorje P."/>
            <person name="Dorjee K."/>
            <person name="Dupes A."/>
            <person name="Elong R."/>
            <person name="Falk J."/>
            <person name="Farina A."/>
            <person name="Faro S."/>
            <person name="Ferguson D."/>
            <person name="Fisher S."/>
            <person name="Foley C.D."/>
            <person name="Franke A."/>
            <person name="Friedrich D."/>
            <person name="Gadbois L."/>
            <person name="Gearin G."/>
            <person name="Gearin C.R."/>
            <person name="Giannoukos G."/>
            <person name="Goode T."/>
            <person name="Graham J."/>
            <person name="Grandbois E."/>
            <person name="Grewal S."/>
            <person name="Gyaltsen K."/>
            <person name="Hafez N."/>
            <person name="Hagos B."/>
            <person name="Hall J."/>
            <person name="Henson C."/>
            <person name="Hollinger A."/>
            <person name="Honan T."/>
            <person name="Huard M.D."/>
            <person name="Hughes L."/>
            <person name="Hurhula B."/>
            <person name="Husby M.E."/>
            <person name="Kamat A."/>
            <person name="Kanga B."/>
            <person name="Kashin S."/>
            <person name="Khazanovich D."/>
            <person name="Kisner P."/>
            <person name="Lance K."/>
            <person name="Lara M."/>
            <person name="Lee W."/>
            <person name="Lennon N."/>
            <person name="Letendre F."/>
            <person name="LeVine R."/>
            <person name="Lipovsky A."/>
            <person name="Liu X."/>
            <person name="Liu J."/>
            <person name="Liu S."/>
            <person name="Lokyitsang T."/>
            <person name="Lokyitsang Y."/>
            <person name="Lubonja R."/>
            <person name="Lui A."/>
            <person name="MacDonald P."/>
            <person name="Magnisalis V."/>
            <person name="Maru K."/>
            <person name="Matthews C."/>
            <person name="McCusker W."/>
            <person name="McDonough S."/>
            <person name="Mehta T."/>
            <person name="Meldrim J."/>
            <person name="Meneus L."/>
            <person name="Mihai O."/>
            <person name="Mihalev A."/>
            <person name="Mihova T."/>
            <person name="Mittelman R."/>
            <person name="Mlenga V."/>
            <person name="Montmayeur A."/>
            <person name="Mulrain L."/>
            <person name="Navidi A."/>
            <person name="Naylor J."/>
            <person name="Negash T."/>
            <person name="Nguyen T."/>
            <person name="Nguyen N."/>
            <person name="Nicol R."/>
            <person name="Norbu C."/>
            <person name="Norbu N."/>
            <person name="Novod N."/>
            <person name="O'Neill B."/>
            <person name="Osman S."/>
            <person name="Markiewicz E."/>
            <person name="Oyono O.L."/>
            <person name="Patti C."/>
            <person name="Phunkhang P."/>
            <person name="Pierre F."/>
            <person name="Priest M."/>
            <person name="Raghuraman S."/>
            <person name="Rege F."/>
            <person name="Reyes R."/>
            <person name="Rise C."/>
            <person name="Rogov P."/>
            <person name="Ross K."/>
            <person name="Ryan E."/>
            <person name="Settipalli S."/>
            <person name="Shea T."/>
            <person name="Sherpa N."/>
            <person name="Shi L."/>
            <person name="Shih D."/>
            <person name="Sparrow T."/>
            <person name="Spaulding J."/>
            <person name="Stalker J."/>
            <person name="Stange-Thomann N."/>
            <person name="Stavropoulos S."/>
            <person name="Stone C."/>
            <person name="Strader C."/>
            <person name="Tesfaye S."/>
            <person name="Thomson T."/>
            <person name="Thoulutsang Y."/>
            <person name="Thoulutsang D."/>
            <person name="Topham K."/>
            <person name="Topping I."/>
            <person name="Tsamla T."/>
            <person name="Vassiliev H."/>
            <person name="Vo A."/>
            <person name="Wangchuk T."/>
            <person name="Wangdi T."/>
            <person name="Weiand M."/>
            <person name="Wilkinson J."/>
            <person name="Wilson A."/>
            <person name="Yadav S."/>
            <person name="Young G."/>
            <person name="Yu Q."/>
            <person name="Zembek L."/>
            <person name="Zhong D."/>
            <person name="Zimmer A."/>
            <person name="Zwirko Z."/>
            <person name="Jaffe D.B."/>
            <person name="Alvarez P."/>
            <person name="Brockman W."/>
            <person name="Butler J."/>
            <person name="Chin C."/>
            <person name="Gnerre S."/>
            <person name="Grabherr M."/>
            <person name="Kleber M."/>
            <person name="Mauceli E."/>
            <person name="MacCallum I."/>
        </authorList>
    </citation>
    <scope>NUCLEOTIDE SEQUENCE [LARGE SCALE GENOMIC DNA]</scope>
    <source>
        <strain evidence="3">Tai18E2 / Tucson 14021-0261.01</strain>
    </source>
</reference>
<proteinExistence type="predicted"/>
<name>B4PIC4_DROYA</name>
<accession>B4PIC4</accession>
<dbReference type="PANTHER" id="PTHR36135:SF1">
    <property type="entry name" value="FIBROUS SHEATH CABYR-BINDING PROTEIN"/>
    <property type="match status" value="1"/>
</dbReference>
<dbReference type="KEGG" id="dya:Dyak_GE20581"/>
<dbReference type="InterPro" id="IPR004019">
    <property type="entry name" value="YLP_motif"/>
</dbReference>
<dbReference type="InterPro" id="IPR043375">
    <property type="entry name" value="FSCB"/>
</dbReference>
<dbReference type="GO" id="GO:0033234">
    <property type="term" value="P:negative regulation of protein sumoylation"/>
    <property type="evidence" value="ECO:0007669"/>
    <property type="project" value="InterPro"/>
</dbReference>
<dbReference type="PANTHER" id="PTHR36135">
    <property type="entry name" value="FIBROUS SHEATH CABYR-BINDING PROTEIN"/>
    <property type="match status" value="1"/>
</dbReference>
<gene>
    <name evidence="2" type="primary">Dyak\GE20581</name>
    <name evidence="2" type="synonym">dyak_GLEANR_4418</name>
    <name evidence="2" type="synonym">GE20581</name>
    <name evidence="2" type="ORF">Dyak_GE20581</name>
</gene>
<evidence type="ECO:0000313" key="3">
    <source>
        <dbReference type="Proteomes" id="UP000002282"/>
    </source>
</evidence>
<dbReference type="OrthoDB" id="8069123at2759"/>
<dbReference type="eggNOG" id="ENOG502QVCG">
    <property type="taxonomic scope" value="Eukaryota"/>
</dbReference>
<dbReference type="Proteomes" id="UP000002282">
    <property type="component" value="Chromosome 3L"/>
</dbReference>
<protein>
    <submittedName>
        <fullName evidence="2">Uncharacterized protein, isoform B</fullName>
    </submittedName>
</protein>